<proteinExistence type="predicted"/>
<dbReference type="AlphaFoldDB" id="A0A914ENP1"/>
<evidence type="ECO:0000313" key="1">
    <source>
        <dbReference type="Proteomes" id="UP000887540"/>
    </source>
</evidence>
<dbReference type="PANTHER" id="PTHR22954:SF3">
    <property type="entry name" value="PROTEIN CBG08539"/>
    <property type="match status" value="1"/>
</dbReference>
<dbReference type="InterPro" id="IPR005312">
    <property type="entry name" value="DUF1759"/>
</dbReference>
<evidence type="ECO:0000313" key="2">
    <source>
        <dbReference type="WBParaSite" id="ACRNAN_scaffold9810.g25946.t1"/>
    </source>
</evidence>
<dbReference type="Pfam" id="PF03564">
    <property type="entry name" value="DUF1759"/>
    <property type="match status" value="1"/>
</dbReference>
<keyword evidence="1" id="KW-1185">Reference proteome</keyword>
<name>A0A914ENP1_9BILA</name>
<dbReference type="WBParaSite" id="ACRNAN_scaffold9810.g25946.t1">
    <property type="protein sequence ID" value="ACRNAN_scaffold9810.g25946.t1"/>
    <property type="gene ID" value="ACRNAN_scaffold9810.g25946"/>
</dbReference>
<dbReference type="PANTHER" id="PTHR22954">
    <property type="entry name" value="RETROVIRAL PROTEASE-RELATED"/>
    <property type="match status" value="1"/>
</dbReference>
<reference evidence="2" key="1">
    <citation type="submission" date="2022-11" db="UniProtKB">
        <authorList>
            <consortium name="WormBaseParasite"/>
        </authorList>
    </citation>
    <scope>IDENTIFICATION</scope>
</reference>
<sequence length="243" mass="27892">MIASEVALNKTVESQAFEKFVVEVVKYIDMMEAGTEKVIEISAIRDTYKILIHSLERNIARADQQALAVVARPAQNQPHPASVAPQVSSMKFKPLELKQIRDWKEFWSIFEHAIDKNPNLSDTEKLIHLKQLMDGDAKDLLKDYPTNDCNYSVCKDVLKRRYENQTTLVNALYMDLEQLPKAGNDTPSQRSTLKKINRLVRQLDNENEDIDQHNILFRVSSHDQKNPGGQRAKGKQLEYEVLT</sequence>
<accession>A0A914ENP1</accession>
<organism evidence="1 2">
    <name type="scientific">Acrobeloides nanus</name>
    <dbReference type="NCBI Taxonomy" id="290746"/>
    <lineage>
        <taxon>Eukaryota</taxon>
        <taxon>Metazoa</taxon>
        <taxon>Ecdysozoa</taxon>
        <taxon>Nematoda</taxon>
        <taxon>Chromadorea</taxon>
        <taxon>Rhabditida</taxon>
        <taxon>Tylenchina</taxon>
        <taxon>Cephalobomorpha</taxon>
        <taxon>Cephaloboidea</taxon>
        <taxon>Cephalobidae</taxon>
        <taxon>Acrobeloides</taxon>
    </lineage>
</organism>
<protein>
    <submittedName>
        <fullName evidence="2">Uncharacterized protein</fullName>
    </submittedName>
</protein>
<dbReference type="Proteomes" id="UP000887540">
    <property type="component" value="Unplaced"/>
</dbReference>